<dbReference type="InterPro" id="IPR009327">
    <property type="entry name" value="Cupin_DUF985"/>
</dbReference>
<dbReference type="PANTHER" id="PTHR33387">
    <property type="entry name" value="RMLC-LIKE JELLY ROLL FOLD PROTEIN"/>
    <property type="match status" value="1"/>
</dbReference>
<name>A0A5B8LNI2_9HYPH</name>
<dbReference type="PANTHER" id="PTHR33387:SF3">
    <property type="entry name" value="DUF985 DOMAIN-CONTAINING PROTEIN"/>
    <property type="match status" value="1"/>
</dbReference>
<organism evidence="2 3">
    <name type="scientific">Devosia ginsengisoli</name>
    <dbReference type="NCBI Taxonomy" id="400770"/>
    <lineage>
        <taxon>Bacteria</taxon>
        <taxon>Pseudomonadati</taxon>
        <taxon>Pseudomonadota</taxon>
        <taxon>Alphaproteobacteria</taxon>
        <taxon>Hyphomicrobiales</taxon>
        <taxon>Devosiaceae</taxon>
        <taxon>Devosia</taxon>
    </lineage>
</organism>
<reference evidence="2 3" key="1">
    <citation type="submission" date="2019-07" db="EMBL/GenBank/DDBJ databases">
        <title>Full genome sequence of Devosia sp. Gsoil 520.</title>
        <authorList>
            <person name="Im W.-T."/>
        </authorList>
    </citation>
    <scope>NUCLEOTIDE SEQUENCE [LARGE SCALE GENOMIC DNA]</scope>
    <source>
        <strain evidence="2 3">Gsoil 520</strain>
    </source>
</reference>
<evidence type="ECO:0000313" key="2">
    <source>
        <dbReference type="EMBL" id="QDZ09848.1"/>
    </source>
</evidence>
<keyword evidence="3" id="KW-1185">Reference proteome</keyword>
<evidence type="ECO:0000259" key="1">
    <source>
        <dbReference type="Pfam" id="PF06172"/>
    </source>
</evidence>
<dbReference type="AlphaFoldDB" id="A0A5B8LNI2"/>
<dbReference type="RefSeq" id="WP_146288656.1">
    <property type="nucleotide sequence ID" value="NZ_CP042304.1"/>
</dbReference>
<dbReference type="CDD" id="cd06121">
    <property type="entry name" value="cupin_YML079wp"/>
    <property type="match status" value="1"/>
</dbReference>
<dbReference type="InterPro" id="IPR011051">
    <property type="entry name" value="RmlC_Cupin_sf"/>
</dbReference>
<dbReference type="InterPro" id="IPR039935">
    <property type="entry name" value="YML079W-like"/>
</dbReference>
<dbReference type="InterPro" id="IPR014710">
    <property type="entry name" value="RmlC-like_jellyroll"/>
</dbReference>
<dbReference type="OrthoDB" id="9798288at2"/>
<accession>A0A5B8LNI2</accession>
<dbReference type="Gene3D" id="2.60.120.10">
    <property type="entry name" value="Jelly Rolls"/>
    <property type="match status" value="1"/>
</dbReference>
<dbReference type="EMBL" id="CP042304">
    <property type="protein sequence ID" value="QDZ09848.1"/>
    <property type="molecule type" value="Genomic_DNA"/>
</dbReference>
<feature type="domain" description="DUF985" evidence="1">
    <location>
        <begin position="8"/>
        <end position="134"/>
    </location>
</feature>
<proteinExistence type="predicted"/>
<evidence type="ECO:0000313" key="3">
    <source>
        <dbReference type="Proteomes" id="UP000315364"/>
    </source>
</evidence>
<dbReference type="Pfam" id="PF06172">
    <property type="entry name" value="Cupin_5"/>
    <property type="match status" value="1"/>
</dbReference>
<dbReference type="SUPFAM" id="SSF51182">
    <property type="entry name" value="RmlC-like cupins"/>
    <property type="match status" value="1"/>
</dbReference>
<dbReference type="Proteomes" id="UP000315364">
    <property type="component" value="Chromosome"/>
</dbReference>
<protein>
    <submittedName>
        <fullName evidence="2">Cupin domain-containing protein</fullName>
    </submittedName>
</protein>
<sequence length="143" mass="15553">MSKLAAKDVIFTLGMRPHPEGGWFARTFEDGEKAGGRARSTAIYYLLEAGDASHWHRIDAVEVWHFYAGSPLKLRISDGQSVDEHVLGPDLDAGQRPQVVVPTGTWQSAVSTGAWTLVGCTVAPGFEFSGFELADKDWAPGKH</sequence>
<dbReference type="KEGG" id="dea:FPZ08_03280"/>
<gene>
    <name evidence="2" type="ORF">FPZ08_03280</name>
</gene>